<gene>
    <name evidence="5" type="ORF">LZ480_05765</name>
</gene>
<dbReference type="PANTHER" id="PTHR47514">
    <property type="entry name" value="TRANSKETOLASE N-TERMINAL SECTION-RELATED"/>
    <property type="match status" value="1"/>
</dbReference>
<dbReference type="Gene3D" id="3.40.50.970">
    <property type="match status" value="1"/>
</dbReference>
<evidence type="ECO:0000256" key="3">
    <source>
        <dbReference type="ARBA" id="ARBA00023052"/>
    </source>
</evidence>
<comment type="caution">
    <text evidence="5">The sequence shown here is derived from an EMBL/GenBank/DDBJ whole genome shotgun (WGS) entry which is preliminary data.</text>
</comment>
<sequence length="276" mass="30778">MISIQQLENHAVNIRRKIIETAHYKKQGHVGGSLSAVDILTVLYFDKLNLNGNEMRDRFVLSKGHVALGLYCTLAERGLIEMEELKTFDSFNSRLQAHPDMTRLESLDMSTGSLGQGLSTAVGMAMGAKYLSQSFHVFVLLGDGESQEGQVWEAASIAARYKLNNLTVIVDCNGLQQFGWHEENQVFPPDQHLPEKFKSFGFLVQEVDGHSIASLQKVLEQSKQNQTNQPIAIIAKTVKGKGVSFMENNYLWHSKAPNDEELDQALLQLEVGGECR</sequence>
<evidence type="ECO:0000313" key="5">
    <source>
        <dbReference type="EMBL" id="MCH7321395.1"/>
    </source>
</evidence>
<proteinExistence type="inferred from homology"/>
<evidence type="ECO:0000256" key="1">
    <source>
        <dbReference type="ARBA" id="ARBA00001964"/>
    </source>
</evidence>
<evidence type="ECO:0000313" key="6">
    <source>
        <dbReference type="Proteomes" id="UP001316087"/>
    </source>
</evidence>
<name>A0ABS9UAN1_9BACL</name>
<feature type="domain" description="Transketolase N-terminal" evidence="4">
    <location>
        <begin position="13"/>
        <end position="265"/>
    </location>
</feature>
<dbReference type="RefSeq" id="WP_241368424.1">
    <property type="nucleotide sequence ID" value="NZ_JAKZFC010000001.1"/>
</dbReference>
<dbReference type="InterPro" id="IPR029061">
    <property type="entry name" value="THDP-binding"/>
</dbReference>
<dbReference type="InterPro" id="IPR005474">
    <property type="entry name" value="Transketolase_N"/>
</dbReference>
<dbReference type="SUPFAM" id="SSF52518">
    <property type="entry name" value="Thiamin diphosphate-binding fold (THDP-binding)"/>
    <property type="match status" value="1"/>
</dbReference>
<keyword evidence="3" id="KW-0786">Thiamine pyrophosphate</keyword>
<comment type="cofactor">
    <cofactor evidence="1">
        <name>thiamine diphosphate</name>
        <dbReference type="ChEBI" id="CHEBI:58937"/>
    </cofactor>
</comment>
<comment type="similarity">
    <text evidence="2">Belongs to the transketolase family.</text>
</comment>
<dbReference type="Pfam" id="PF00456">
    <property type="entry name" value="Transketolase_N"/>
    <property type="match status" value="1"/>
</dbReference>
<keyword evidence="6" id="KW-1185">Reference proteome</keyword>
<dbReference type="EMBL" id="JAKZFC010000001">
    <property type="protein sequence ID" value="MCH7321395.1"/>
    <property type="molecule type" value="Genomic_DNA"/>
</dbReference>
<dbReference type="CDD" id="cd02012">
    <property type="entry name" value="TPP_TK"/>
    <property type="match status" value="1"/>
</dbReference>
<accession>A0ABS9UAN1</accession>
<protein>
    <submittedName>
        <fullName evidence="5">Transketolase</fullName>
    </submittedName>
</protein>
<organism evidence="5 6">
    <name type="scientific">Solibacillus palustris</name>
    <dbReference type="NCBI Taxonomy" id="2908203"/>
    <lineage>
        <taxon>Bacteria</taxon>
        <taxon>Bacillati</taxon>
        <taxon>Bacillota</taxon>
        <taxon>Bacilli</taxon>
        <taxon>Bacillales</taxon>
        <taxon>Caryophanaceae</taxon>
        <taxon>Solibacillus</taxon>
    </lineage>
</organism>
<evidence type="ECO:0000259" key="4">
    <source>
        <dbReference type="Pfam" id="PF00456"/>
    </source>
</evidence>
<evidence type="ECO:0000256" key="2">
    <source>
        <dbReference type="ARBA" id="ARBA00007131"/>
    </source>
</evidence>
<reference evidence="5 6" key="1">
    <citation type="submission" date="2022-03" db="EMBL/GenBank/DDBJ databases">
        <authorList>
            <person name="Jo J.-H."/>
            <person name="Im W.-T."/>
        </authorList>
    </citation>
    <scope>NUCLEOTIDE SEQUENCE [LARGE SCALE GENOMIC DNA]</scope>
    <source>
        <strain evidence="5 6">MA9</strain>
    </source>
</reference>
<dbReference type="PANTHER" id="PTHR47514:SF1">
    <property type="entry name" value="TRANSKETOLASE N-TERMINAL SECTION-RELATED"/>
    <property type="match status" value="1"/>
</dbReference>
<dbReference type="Proteomes" id="UP001316087">
    <property type="component" value="Unassembled WGS sequence"/>
</dbReference>